<keyword evidence="2" id="KW-1185">Reference proteome</keyword>
<comment type="caution">
    <text evidence="1">The sequence shown here is derived from an EMBL/GenBank/DDBJ whole genome shotgun (WGS) entry which is preliminary data.</text>
</comment>
<accession>A0ACB0K4K2</accession>
<reference evidence="1" key="1">
    <citation type="submission" date="2023-10" db="EMBL/GenBank/DDBJ databases">
        <authorList>
            <person name="Rodriguez Cubillos JULIANA M."/>
            <person name="De Vega J."/>
        </authorList>
    </citation>
    <scope>NUCLEOTIDE SEQUENCE</scope>
</reference>
<name>A0ACB0K4K2_TRIPR</name>
<gene>
    <name evidence="1" type="ORF">MILVUS5_LOCUS18901</name>
</gene>
<protein>
    <submittedName>
        <fullName evidence="1">Uncharacterized protein</fullName>
    </submittedName>
</protein>
<dbReference type="Proteomes" id="UP001177021">
    <property type="component" value="Unassembled WGS sequence"/>
</dbReference>
<dbReference type="EMBL" id="CASHSV030000121">
    <property type="protein sequence ID" value="CAJ2651219.1"/>
    <property type="molecule type" value="Genomic_DNA"/>
</dbReference>
<evidence type="ECO:0000313" key="2">
    <source>
        <dbReference type="Proteomes" id="UP001177021"/>
    </source>
</evidence>
<sequence>MHAHRRRRPTITWMELDKRKLTGFMLGPWGFSKTALRLHAGIVGQFVVAPPTPFFSPFFDSYPA</sequence>
<evidence type="ECO:0000313" key="1">
    <source>
        <dbReference type="EMBL" id="CAJ2651219.1"/>
    </source>
</evidence>
<organism evidence="1 2">
    <name type="scientific">Trifolium pratense</name>
    <name type="common">Red clover</name>
    <dbReference type="NCBI Taxonomy" id="57577"/>
    <lineage>
        <taxon>Eukaryota</taxon>
        <taxon>Viridiplantae</taxon>
        <taxon>Streptophyta</taxon>
        <taxon>Embryophyta</taxon>
        <taxon>Tracheophyta</taxon>
        <taxon>Spermatophyta</taxon>
        <taxon>Magnoliopsida</taxon>
        <taxon>eudicotyledons</taxon>
        <taxon>Gunneridae</taxon>
        <taxon>Pentapetalae</taxon>
        <taxon>rosids</taxon>
        <taxon>fabids</taxon>
        <taxon>Fabales</taxon>
        <taxon>Fabaceae</taxon>
        <taxon>Papilionoideae</taxon>
        <taxon>50 kb inversion clade</taxon>
        <taxon>NPAAA clade</taxon>
        <taxon>Hologalegina</taxon>
        <taxon>IRL clade</taxon>
        <taxon>Trifolieae</taxon>
        <taxon>Trifolium</taxon>
    </lineage>
</organism>
<proteinExistence type="predicted"/>